<protein>
    <recommendedName>
        <fullName evidence="5">Lipoprotein</fullName>
    </recommendedName>
</protein>
<keyword evidence="4" id="KW-1185">Reference proteome</keyword>
<evidence type="ECO:0000256" key="1">
    <source>
        <dbReference type="SAM" id="Coils"/>
    </source>
</evidence>
<sequence>MNLTSTVSVALTLAAALALSACDTAPQQGNREAAAQSAANAALAQREAQAQAEKAEAERKQQIAEANTRAKAARFVPQSYATWADGNSNLALHFLKNGKVTWEEQTESGKPFTMAGAWHQQKGQLVVRLNNKQDKKTETFVFQPKVALLAPAAQSAQCQALMGLMPVSANGQTENLDKIYLWPKAQLEKNQGSCSNG</sequence>
<feature type="signal peptide" evidence="2">
    <location>
        <begin position="1"/>
        <end position="21"/>
    </location>
</feature>
<evidence type="ECO:0000313" key="4">
    <source>
        <dbReference type="Proteomes" id="UP000261948"/>
    </source>
</evidence>
<organism evidence="3 4">
    <name type="scientific">Comamonas testosteroni</name>
    <name type="common">Pseudomonas testosteroni</name>
    <dbReference type="NCBI Taxonomy" id="285"/>
    <lineage>
        <taxon>Bacteria</taxon>
        <taxon>Pseudomonadati</taxon>
        <taxon>Pseudomonadota</taxon>
        <taxon>Betaproteobacteria</taxon>
        <taxon>Burkholderiales</taxon>
        <taxon>Comamonadaceae</taxon>
        <taxon>Comamonas</taxon>
    </lineage>
</organism>
<name>A0A373FLM4_COMTE</name>
<keyword evidence="2" id="KW-0732">Signal</keyword>
<dbReference type="EMBL" id="QURR01000013">
    <property type="protein sequence ID" value="RGE44857.1"/>
    <property type="molecule type" value="Genomic_DNA"/>
</dbReference>
<reference evidence="3 4" key="1">
    <citation type="submission" date="2018-08" db="EMBL/GenBank/DDBJ databases">
        <title>Comamonas testosteroni strain SWCO2.</title>
        <authorList>
            <person name="Jiang N."/>
            <person name="Zhang X.Z."/>
        </authorList>
    </citation>
    <scope>NUCLEOTIDE SEQUENCE [LARGE SCALE GENOMIC DNA]</scope>
    <source>
        <strain evidence="3 4">SWCO2</strain>
    </source>
</reference>
<proteinExistence type="predicted"/>
<feature type="chain" id="PRO_5016655311" description="Lipoprotein" evidence="2">
    <location>
        <begin position="22"/>
        <end position="197"/>
    </location>
</feature>
<feature type="coiled-coil region" evidence="1">
    <location>
        <begin position="38"/>
        <end position="67"/>
    </location>
</feature>
<accession>A0A373FLM4</accession>
<evidence type="ECO:0008006" key="5">
    <source>
        <dbReference type="Google" id="ProtNLM"/>
    </source>
</evidence>
<comment type="caution">
    <text evidence="3">The sequence shown here is derived from an EMBL/GenBank/DDBJ whole genome shotgun (WGS) entry which is preliminary data.</text>
</comment>
<dbReference type="Proteomes" id="UP000261948">
    <property type="component" value="Unassembled WGS sequence"/>
</dbReference>
<gene>
    <name evidence="3" type="ORF">DZC30_12280</name>
</gene>
<evidence type="ECO:0000313" key="3">
    <source>
        <dbReference type="EMBL" id="RGE44857.1"/>
    </source>
</evidence>
<evidence type="ECO:0000256" key="2">
    <source>
        <dbReference type="SAM" id="SignalP"/>
    </source>
</evidence>
<dbReference type="AlphaFoldDB" id="A0A373FLM4"/>
<keyword evidence="1" id="KW-0175">Coiled coil</keyword>
<dbReference type="OrthoDB" id="9897954at2"/>